<dbReference type="OrthoDB" id="623670at2759"/>
<accession>A0A9W9D8F6</accession>
<evidence type="ECO:0000256" key="1">
    <source>
        <dbReference type="ARBA" id="ARBA00022729"/>
    </source>
</evidence>
<proteinExistence type="predicted"/>
<dbReference type="Gene3D" id="2.40.40.10">
    <property type="entry name" value="RlpA-like domain"/>
    <property type="match status" value="1"/>
</dbReference>
<keyword evidence="6" id="KW-1185">Reference proteome</keyword>
<keyword evidence="3" id="KW-0472">Membrane</keyword>
<dbReference type="InterPro" id="IPR036908">
    <property type="entry name" value="RlpA-like_sf"/>
</dbReference>
<evidence type="ECO:0000256" key="2">
    <source>
        <dbReference type="SAM" id="MobiDB-lite"/>
    </source>
</evidence>
<feature type="domain" description="Barwin" evidence="4">
    <location>
        <begin position="147"/>
        <end position="228"/>
    </location>
</feature>
<keyword evidence="3" id="KW-1133">Transmembrane helix</keyword>
<dbReference type="InterPro" id="IPR051477">
    <property type="entry name" value="Expansin_CellWall"/>
</dbReference>
<evidence type="ECO:0000313" key="6">
    <source>
        <dbReference type="Proteomes" id="UP001140510"/>
    </source>
</evidence>
<protein>
    <recommendedName>
        <fullName evidence="4">Barwin domain-containing protein</fullName>
    </recommendedName>
</protein>
<keyword evidence="3" id="KW-0812">Transmembrane</keyword>
<evidence type="ECO:0000256" key="3">
    <source>
        <dbReference type="SAM" id="Phobius"/>
    </source>
</evidence>
<feature type="transmembrane region" description="Helical" evidence="3">
    <location>
        <begin position="90"/>
        <end position="112"/>
    </location>
</feature>
<dbReference type="Pfam" id="PF00967">
    <property type="entry name" value="Barwin"/>
    <property type="match status" value="1"/>
</dbReference>
<dbReference type="GO" id="GO:0042742">
    <property type="term" value="P:defense response to bacterium"/>
    <property type="evidence" value="ECO:0007669"/>
    <property type="project" value="InterPro"/>
</dbReference>
<dbReference type="InterPro" id="IPR001153">
    <property type="entry name" value="Barwin_dom"/>
</dbReference>
<evidence type="ECO:0000313" key="5">
    <source>
        <dbReference type="EMBL" id="KAJ4407065.1"/>
    </source>
</evidence>
<sequence>MSAPMIPRKEVARKEVPQRAAEEPAPAQVKELGTSNTATPWNGPEEGQKNRNGPLFGAGVGTGAGWALSDRFDRILPPHRRYLGRSRRTVLIALLVAFVCLLALIIGLAVGLSKKSGSRFLPLPSNTDHFTGELTYYGPGLGACGVTSTDNDAIVSVSHYLYDAVQTGSDPNQNPLCGKKIRATRVDERTGKQVSIDLKVVDRCTGCEPTDLDVSPAMFDKIADHDLGRVTMTWAWLS</sequence>
<dbReference type="PANTHER" id="PTHR31836:SF27">
    <property type="entry name" value="RLPA-LIKE PROTEIN DOUBLE-PSI BETA-BARREL DOMAIN-CONTAINING PROTEIN"/>
    <property type="match status" value="1"/>
</dbReference>
<reference evidence="5" key="1">
    <citation type="submission" date="2022-10" db="EMBL/GenBank/DDBJ databases">
        <title>Tapping the CABI collections for fungal endophytes: first genome assemblies for Collariella, Neodidymelliopsis, Ascochyta clinopodiicola, Didymella pomorum, Didymosphaeria variabile, Neocosmospora piperis and Neocucurbitaria cava.</title>
        <authorList>
            <person name="Hill R."/>
        </authorList>
    </citation>
    <scope>NUCLEOTIDE SEQUENCE</scope>
    <source>
        <strain evidence="5">IMI 355091</strain>
    </source>
</reference>
<feature type="compositionally biased region" description="Basic and acidic residues" evidence="2">
    <location>
        <begin position="7"/>
        <end position="22"/>
    </location>
</feature>
<keyword evidence="1" id="KW-0732">Signal</keyword>
<dbReference type="Proteomes" id="UP001140510">
    <property type="component" value="Unassembled WGS sequence"/>
</dbReference>
<dbReference type="CDD" id="cd22191">
    <property type="entry name" value="DPBB_RlpA_EXP_N-like"/>
    <property type="match status" value="1"/>
</dbReference>
<dbReference type="GO" id="GO:0050832">
    <property type="term" value="P:defense response to fungus"/>
    <property type="evidence" value="ECO:0007669"/>
    <property type="project" value="InterPro"/>
</dbReference>
<feature type="region of interest" description="Disordered" evidence="2">
    <location>
        <begin position="1"/>
        <end position="54"/>
    </location>
</feature>
<organism evidence="5 6">
    <name type="scientific">Didymella pomorum</name>
    <dbReference type="NCBI Taxonomy" id="749634"/>
    <lineage>
        <taxon>Eukaryota</taxon>
        <taxon>Fungi</taxon>
        <taxon>Dikarya</taxon>
        <taxon>Ascomycota</taxon>
        <taxon>Pezizomycotina</taxon>
        <taxon>Dothideomycetes</taxon>
        <taxon>Pleosporomycetidae</taxon>
        <taxon>Pleosporales</taxon>
        <taxon>Pleosporineae</taxon>
        <taxon>Didymellaceae</taxon>
        <taxon>Didymella</taxon>
    </lineage>
</organism>
<evidence type="ECO:0000259" key="4">
    <source>
        <dbReference type="Pfam" id="PF00967"/>
    </source>
</evidence>
<dbReference type="PANTHER" id="PTHR31836">
    <property type="match status" value="1"/>
</dbReference>
<dbReference type="EMBL" id="JAPEVA010000023">
    <property type="protein sequence ID" value="KAJ4407065.1"/>
    <property type="molecule type" value="Genomic_DNA"/>
</dbReference>
<dbReference type="AlphaFoldDB" id="A0A9W9D8F6"/>
<name>A0A9W9D8F6_9PLEO</name>
<gene>
    <name evidence="5" type="ORF">N0V91_004232</name>
</gene>
<comment type="caution">
    <text evidence="5">The sequence shown here is derived from an EMBL/GenBank/DDBJ whole genome shotgun (WGS) entry which is preliminary data.</text>
</comment>
<dbReference type="SUPFAM" id="SSF50685">
    <property type="entry name" value="Barwin-like endoglucanases"/>
    <property type="match status" value="1"/>
</dbReference>